<evidence type="ECO:0000256" key="1">
    <source>
        <dbReference type="SAM" id="SignalP"/>
    </source>
</evidence>
<accession>A0A1T4U7P0</accession>
<feature type="chain" id="PRO_5012933605" evidence="1">
    <location>
        <begin position="20"/>
        <end position="138"/>
    </location>
</feature>
<dbReference type="EMBL" id="FUWP01000017">
    <property type="protein sequence ID" value="SKA48714.1"/>
    <property type="molecule type" value="Genomic_DNA"/>
</dbReference>
<proteinExistence type="predicted"/>
<dbReference type="Proteomes" id="UP000191116">
    <property type="component" value="Unassembled WGS sequence"/>
</dbReference>
<organism evidence="4 5">
    <name type="scientific">Photobacterium toruni</name>
    <dbReference type="NCBI Taxonomy" id="1935446"/>
    <lineage>
        <taxon>Bacteria</taxon>
        <taxon>Pseudomonadati</taxon>
        <taxon>Pseudomonadota</taxon>
        <taxon>Gammaproteobacteria</taxon>
        <taxon>Vibrionales</taxon>
        <taxon>Vibrionaceae</taxon>
        <taxon>Photobacterium</taxon>
    </lineage>
</organism>
<name>A0A1T4U7P0_9GAMM</name>
<keyword evidence="4" id="KW-0346">Stress response</keyword>
<dbReference type="InterPro" id="IPR038670">
    <property type="entry name" value="HslJ-like_sf"/>
</dbReference>
<dbReference type="PANTHER" id="PTHR35535:SF1">
    <property type="entry name" value="HEAT SHOCK PROTEIN HSLJ"/>
    <property type="match status" value="1"/>
</dbReference>
<sequence length="138" mass="15141">MKKTLLTTLFIATILTGCANSPKNTADLINTWTVSSIDGYTQPIDALTIKPQLTINKNLSVNYSGCNTLTGKIRITAQDITTKNLRSTKKMCIQTEQATVDGFVKQMLTGPSDFLVNKNTLILSSDNHTVTFKRAVNK</sequence>
<evidence type="ECO:0000313" key="6">
    <source>
        <dbReference type="Proteomes" id="UP001306119"/>
    </source>
</evidence>
<dbReference type="PANTHER" id="PTHR35535">
    <property type="entry name" value="HEAT SHOCK PROTEIN HSLJ"/>
    <property type="match status" value="1"/>
</dbReference>
<dbReference type="Proteomes" id="UP001306119">
    <property type="component" value="Unassembled WGS sequence"/>
</dbReference>
<dbReference type="Pfam" id="PF03724">
    <property type="entry name" value="META"/>
    <property type="match status" value="1"/>
</dbReference>
<reference evidence="4 5" key="1">
    <citation type="submission" date="2017-02" db="EMBL/GenBank/DDBJ databases">
        <authorList>
            <person name="Peterson S.W."/>
        </authorList>
    </citation>
    <scope>NUCLEOTIDE SEQUENCE [LARGE SCALE GENOMIC DNA]</scope>
    <source>
        <strain evidence="4 5">CECT 9189</strain>
    </source>
</reference>
<dbReference type="EMBL" id="JAYXUG010000002">
    <property type="protein sequence ID" value="MEC6830806.1"/>
    <property type="molecule type" value="Genomic_DNA"/>
</dbReference>
<dbReference type="PROSITE" id="PS51257">
    <property type="entry name" value="PROKAR_LIPOPROTEIN"/>
    <property type="match status" value="1"/>
</dbReference>
<dbReference type="InterPro" id="IPR005184">
    <property type="entry name" value="DUF306_Meta_HslJ"/>
</dbReference>
<reference evidence="3 6" key="2">
    <citation type="submission" date="2024-01" db="EMBL/GenBank/DDBJ databases">
        <title>Active colonisers of the gastrointestinal tract of Atlantic salmon farmed in a warm water region.</title>
        <authorList>
            <person name="Bowman J.P."/>
        </authorList>
    </citation>
    <scope>NUCLEOTIDE SEQUENCE [LARGE SCALE GENOMIC DNA]</scope>
    <source>
        <strain evidence="3 6">S3MW1</strain>
    </source>
</reference>
<dbReference type="AlphaFoldDB" id="A0A1T4U7P0"/>
<evidence type="ECO:0000313" key="3">
    <source>
        <dbReference type="EMBL" id="MEC6830806.1"/>
    </source>
</evidence>
<evidence type="ECO:0000259" key="2">
    <source>
        <dbReference type="Pfam" id="PF03724"/>
    </source>
</evidence>
<feature type="signal peptide" evidence="1">
    <location>
        <begin position="1"/>
        <end position="19"/>
    </location>
</feature>
<keyword evidence="1" id="KW-0732">Signal</keyword>
<evidence type="ECO:0000313" key="5">
    <source>
        <dbReference type="Proteomes" id="UP000191116"/>
    </source>
</evidence>
<keyword evidence="6" id="KW-1185">Reference proteome</keyword>
<protein>
    <submittedName>
        <fullName evidence="4">Heat shock protein HslJ</fullName>
    </submittedName>
    <submittedName>
        <fullName evidence="3">META domain-containing protein</fullName>
    </submittedName>
</protein>
<gene>
    <name evidence="4" type="primary">hslJ_1</name>
    <name evidence="4" type="ORF">CZ814_02820</name>
    <name evidence="3" type="ORF">VXS06_03425</name>
</gene>
<dbReference type="RefSeq" id="WP_080175582.1">
    <property type="nucleotide sequence ID" value="NZ_AP024855.1"/>
</dbReference>
<dbReference type="OrthoDB" id="5817173at2"/>
<dbReference type="InterPro" id="IPR053147">
    <property type="entry name" value="Hsp_HslJ-like"/>
</dbReference>
<feature type="domain" description="DUF306" evidence="2">
    <location>
        <begin position="27"/>
        <end position="132"/>
    </location>
</feature>
<evidence type="ECO:0000313" key="4">
    <source>
        <dbReference type="EMBL" id="SKA48714.1"/>
    </source>
</evidence>
<dbReference type="Gene3D" id="2.40.128.270">
    <property type="match status" value="1"/>
</dbReference>